<sequence>MARSLVLAAALLTAGCHSASQTPQSSSLPAAAPVSAAVPSKPREIVVERGTVKSENGTDVPYELGTLIVPENRRNPGSRLIGVGFARIKAPRSTGAPPVFWLPGGPGLSVLGALTDDDAAAKSRLRSWLTFGAVGDLVVIEQRGYTRRGEMLEAMSEGLPLDQPGSARADTEAMRALAKAAIAANPDKDLSGYDIGELAADVDDLRRALGYDKISLFGGSFGSQWSFAVMRLHPDIVARAVLSGVEPLNNGYDMPSHVFAALQRIANDADRDPGLAPYLPAGGVMEAVRVLRRRFAEKSVHLQVKDEAGREHTVVLGAEDLQLALQSHTQEGEQWPAFILSLYHGHYEAWAREVFEDRKASKTKLIGPLVDSSLGVTAARERELRTDPAVEMLGTWNFESNIASAPDWPTRDMGDALREPVESPIPVVFVHGDWDTSTPVENTLGLKPYFPNGHAIVVHRAGHDGTFYQLRGEPAVKQAVYEFLKTGKKEELPAEVTLPLPKFEVPPFAPPARDVKAGAGRK</sequence>
<feature type="chain" id="PRO_5046941033" description="Proline iminopeptidase" evidence="2">
    <location>
        <begin position="20"/>
        <end position="522"/>
    </location>
</feature>
<evidence type="ECO:0000256" key="2">
    <source>
        <dbReference type="SAM" id="SignalP"/>
    </source>
</evidence>
<feature type="domain" description="Peptidase S33 tripeptidyl aminopeptidase-like C-terminal" evidence="4">
    <location>
        <begin position="407"/>
        <end position="490"/>
    </location>
</feature>
<evidence type="ECO:0000313" key="6">
    <source>
        <dbReference type="Proteomes" id="UP001221411"/>
    </source>
</evidence>
<dbReference type="Gene3D" id="3.40.50.1820">
    <property type="entry name" value="alpha/beta hydrolase"/>
    <property type="match status" value="2"/>
</dbReference>
<evidence type="ECO:0000256" key="1">
    <source>
        <dbReference type="ARBA" id="ARBA00021843"/>
    </source>
</evidence>
<dbReference type="PROSITE" id="PS51257">
    <property type="entry name" value="PROKAR_LIPOPROTEIN"/>
    <property type="match status" value="1"/>
</dbReference>
<feature type="domain" description="AB hydrolase-1" evidence="3">
    <location>
        <begin position="162"/>
        <end position="253"/>
    </location>
</feature>
<dbReference type="Pfam" id="PF00561">
    <property type="entry name" value="Abhydrolase_1"/>
    <property type="match status" value="1"/>
</dbReference>
<dbReference type="InterPro" id="IPR013595">
    <property type="entry name" value="Pept_S33_TAP-like_C"/>
</dbReference>
<dbReference type="RefSeq" id="WP_271919705.1">
    <property type="nucleotide sequence ID" value="NZ_JAQNDO010000001.1"/>
</dbReference>
<protein>
    <recommendedName>
        <fullName evidence="1">Proline iminopeptidase</fullName>
    </recommendedName>
</protein>
<accession>A0ABT5ERH9</accession>
<gene>
    <name evidence="5" type="ORF">POL67_20940</name>
</gene>
<dbReference type="EMBL" id="JAQNDO010000001">
    <property type="protein sequence ID" value="MDC0743808.1"/>
    <property type="molecule type" value="Genomic_DNA"/>
</dbReference>
<proteinExistence type="predicted"/>
<evidence type="ECO:0000259" key="4">
    <source>
        <dbReference type="Pfam" id="PF08386"/>
    </source>
</evidence>
<feature type="signal peptide" evidence="2">
    <location>
        <begin position="1"/>
        <end position="19"/>
    </location>
</feature>
<evidence type="ECO:0000313" key="5">
    <source>
        <dbReference type="EMBL" id="MDC0743808.1"/>
    </source>
</evidence>
<dbReference type="InterPro" id="IPR000073">
    <property type="entry name" value="AB_hydrolase_1"/>
</dbReference>
<name>A0ABT5ERH9_9BACT</name>
<dbReference type="InterPro" id="IPR029058">
    <property type="entry name" value="AB_hydrolase_fold"/>
</dbReference>
<keyword evidence="6" id="KW-1185">Reference proteome</keyword>
<dbReference type="Proteomes" id="UP001221411">
    <property type="component" value="Unassembled WGS sequence"/>
</dbReference>
<organism evidence="5 6">
    <name type="scientific">Polyangium mundeleinium</name>
    <dbReference type="NCBI Taxonomy" id="2995306"/>
    <lineage>
        <taxon>Bacteria</taxon>
        <taxon>Pseudomonadati</taxon>
        <taxon>Myxococcota</taxon>
        <taxon>Polyangia</taxon>
        <taxon>Polyangiales</taxon>
        <taxon>Polyangiaceae</taxon>
        <taxon>Polyangium</taxon>
    </lineage>
</organism>
<dbReference type="GO" id="GO:0016787">
    <property type="term" value="F:hydrolase activity"/>
    <property type="evidence" value="ECO:0007669"/>
    <property type="project" value="UniProtKB-KW"/>
</dbReference>
<keyword evidence="2" id="KW-0732">Signal</keyword>
<dbReference type="InterPro" id="IPR005944">
    <property type="entry name" value="Pro_iminopeptidase"/>
</dbReference>
<dbReference type="SUPFAM" id="SSF53474">
    <property type="entry name" value="alpha/beta-Hydrolases"/>
    <property type="match status" value="1"/>
</dbReference>
<dbReference type="PANTHER" id="PTHR43722:SF1">
    <property type="entry name" value="PROLINE IMINOPEPTIDASE"/>
    <property type="match status" value="1"/>
</dbReference>
<reference evidence="5 6" key="1">
    <citation type="submission" date="2022-11" db="EMBL/GenBank/DDBJ databases">
        <title>Minimal conservation of predation-associated metabolite biosynthetic gene clusters underscores biosynthetic potential of Myxococcota including descriptions for ten novel species: Archangium lansinium sp. nov., Myxococcus landrumus sp. nov., Nannocystis bai.</title>
        <authorList>
            <person name="Ahearne A."/>
            <person name="Stevens C."/>
            <person name="Dowd S."/>
        </authorList>
    </citation>
    <scope>NUCLEOTIDE SEQUENCE [LARGE SCALE GENOMIC DNA]</scope>
    <source>
        <strain evidence="5 6">RJM3</strain>
    </source>
</reference>
<comment type="caution">
    <text evidence="5">The sequence shown here is derived from an EMBL/GenBank/DDBJ whole genome shotgun (WGS) entry which is preliminary data.</text>
</comment>
<evidence type="ECO:0000259" key="3">
    <source>
        <dbReference type="Pfam" id="PF00561"/>
    </source>
</evidence>
<dbReference type="PANTHER" id="PTHR43722">
    <property type="entry name" value="PROLINE IMINOPEPTIDASE"/>
    <property type="match status" value="1"/>
</dbReference>
<keyword evidence="5" id="KW-0378">Hydrolase</keyword>
<dbReference type="Pfam" id="PF08386">
    <property type="entry name" value="Abhydrolase_4"/>
    <property type="match status" value="1"/>
</dbReference>